<dbReference type="RefSeq" id="XP_026598656.1">
    <property type="nucleotide sequence ID" value="XM_026752638.1"/>
</dbReference>
<evidence type="ECO:0000256" key="2">
    <source>
        <dbReference type="ARBA" id="ARBA00023235"/>
    </source>
</evidence>
<dbReference type="SUPFAM" id="SSF48239">
    <property type="entry name" value="Terpenoid cyclases/Protein prenyltransferases"/>
    <property type="match status" value="2"/>
</dbReference>
<evidence type="ECO:0000313" key="7">
    <source>
        <dbReference type="Proteomes" id="UP000256690"/>
    </source>
</evidence>
<dbReference type="Proteomes" id="UP000256690">
    <property type="component" value="Unassembled WGS sequence"/>
</dbReference>
<keyword evidence="7" id="KW-1185">Reference proteome</keyword>
<reference evidence="6 7" key="1">
    <citation type="journal article" date="2018" name="IMA Fungus">
        <title>IMA Genome-F 9: Draft genome sequence of Annulohypoxylon stygium, Aspergillus mulundensis, Berkeleyomyces basicola (syn. Thielaviopsis basicola), Ceratocystis smalleyi, two Cercospora beticola strains, Coleophoma cylindrospora, Fusarium fracticaudum, Phialophora cf. hyalina, and Morchella septimelata.</title>
        <authorList>
            <person name="Wingfield B.D."/>
            <person name="Bills G.F."/>
            <person name="Dong Y."/>
            <person name="Huang W."/>
            <person name="Nel W.J."/>
            <person name="Swalarsk-Parry B.S."/>
            <person name="Vaghefi N."/>
            <person name="Wilken P.M."/>
            <person name="An Z."/>
            <person name="de Beer Z.W."/>
            <person name="De Vos L."/>
            <person name="Chen L."/>
            <person name="Duong T.A."/>
            <person name="Gao Y."/>
            <person name="Hammerbacher A."/>
            <person name="Kikkert J.R."/>
            <person name="Li Y."/>
            <person name="Li H."/>
            <person name="Li K."/>
            <person name="Li Q."/>
            <person name="Liu X."/>
            <person name="Ma X."/>
            <person name="Naidoo K."/>
            <person name="Pethybridge S.J."/>
            <person name="Sun J."/>
            <person name="Steenkamp E.T."/>
            <person name="van der Nest M.A."/>
            <person name="van Wyk S."/>
            <person name="Wingfield M.J."/>
            <person name="Xiong C."/>
            <person name="Yue Q."/>
            <person name="Zhang X."/>
        </authorList>
    </citation>
    <scope>NUCLEOTIDE SEQUENCE [LARGE SCALE GENOMIC DNA]</scope>
    <source>
        <strain evidence="6 7">DSM 5745</strain>
    </source>
</reference>
<dbReference type="AlphaFoldDB" id="A0A3D8QI82"/>
<dbReference type="GO" id="GO:0016104">
    <property type="term" value="P:triterpenoid biosynthetic process"/>
    <property type="evidence" value="ECO:0007669"/>
    <property type="project" value="InterPro"/>
</dbReference>
<proteinExistence type="inferred from homology"/>
<evidence type="ECO:0000259" key="5">
    <source>
        <dbReference type="Pfam" id="PF13249"/>
    </source>
</evidence>
<sequence>MQHPGEKLSSSLRDALQAATAWGANEAHDDGHWYGELKANATLTAEYISLLCALDMPIPNPNGWIQWLLANQHDDGGWGIAASLPGEISTSVEAYFALKLLGLSPDHAAMRRARQFIISAGGVEKVRVFTRINLAIFGLYPWTAVPQLPPELIMIPTWVPFNIYNMSSWARSTVVPLTIVRHHEPVFRPAAMEKQGRAYLDELWCNPENKQVPYAPGITTLLKGDFFSTASVAADYVLHKLNGLRFSPLNRIARRKCLAWILERQEKAGDWAGIFPPMFFGVLALLLEGYSMNSAPVRGGLSGLERFIWSDKNGIRMQSCVSPVWDTVLMTIGLHDAGYPRPHLQKGIDWLTARQHTGRNGDWKVLKPTVTTGGWAFEYHNTWYPDVDDTAAAILAYAKQDPASVNRRVVTNAIEWVIGMQNGDGGWGAFDWENNKEFFNRIPFSDMDSMCDPSTADVTGRILEAFGLVLKIGTETPSHQVSSSLESRMRETAARAIAYLEAQEEPFGAWYGRWGVNYIYGTSNVLCGLTYWETNPDGSSNDTVRMLMDDGARWLVKMQQPDGGWGECLETYRDVSLAGTGPTSATHTAWAIMGLVARLDPGDPVLVRGVQFLMHRQVKEGELNGSWDEQPYAGVGFPNHFYIDYTLYKHYFPLMALGRYARAVGVVEESELA</sequence>
<dbReference type="GO" id="GO:0005811">
    <property type="term" value="C:lipid droplet"/>
    <property type="evidence" value="ECO:0007669"/>
    <property type="project" value="InterPro"/>
</dbReference>
<protein>
    <recommendedName>
        <fullName evidence="3">Terpene cyclase/mutase family member</fullName>
        <ecNumber evidence="3">5.4.99.-</ecNumber>
    </recommendedName>
</protein>
<dbReference type="GO" id="GO:0016866">
    <property type="term" value="F:intramolecular transferase activity"/>
    <property type="evidence" value="ECO:0007669"/>
    <property type="project" value="InterPro"/>
</dbReference>
<dbReference type="InterPro" id="IPR008930">
    <property type="entry name" value="Terpenoid_cyclase/PrenylTrfase"/>
</dbReference>
<comment type="similarity">
    <text evidence="3">Belongs to the terpene cyclase/mutase family.</text>
</comment>
<dbReference type="PANTHER" id="PTHR11764:SF82">
    <property type="entry name" value="TERPENE CYCLASE_MUTASE FAMILY MEMBER"/>
    <property type="match status" value="1"/>
</dbReference>
<dbReference type="PANTHER" id="PTHR11764">
    <property type="entry name" value="TERPENE CYCLASE/MUTASE FAMILY MEMBER"/>
    <property type="match status" value="1"/>
</dbReference>
<organism evidence="6 7">
    <name type="scientific">Aspergillus mulundensis</name>
    <dbReference type="NCBI Taxonomy" id="1810919"/>
    <lineage>
        <taxon>Eukaryota</taxon>
        <taxon>Fungi</taxon>
        <taxon>Dikarya</taxon>
        <taxon>Ascomycota</taxon>
        <taxon>Pezizomycotina</taxon>
        <taxon>Eurotiomycetes</taxon>
        <taxon>Eurotiomycetidae</taxon>
        <taxon>Eurotiales</taxon>
        <taxon>Aspergillaceae</taxon>
        <taxon>Aspergillus</taxon>
        <taxon>Aspergillus subgen. Nidulantes</taxon>
    </lineage>
</organism>
<keyword evidence="2 3" id="KW-0413">Isomerase</keyword>
<dbReference type="Gene3D" id="1.50.10.20">
    <property type="match status" value="2"/>
</dbReference>
<dbReference type="EMBL" id="PVWQ01000017">
    <property type="protein sequence ID" value="RDW61124.1"/>
    <property type="molecule type" value="Genomic_DNA"/>
</dbReference>
<name>A0A3D8QI82_9EURO</name>
<dbReference type="CDD" id="cd02892">
    <property type="entry name" value="SQCY_1"/>
    <property type="match status" value="1"/>
</dbReference>
<evidence type="ECO:0000313" key="6">
    <source>
        <dbReference type="EMBL" id="RDW61124.1"/>
    </source>
</evidence>
<dbReference type="InterPro" id="IPR006400">
    <property type="entry name" value="Hopene-cyclase"/>
</dbReference>
<feature type="domain" description="Squalene cyclase C-terminal" evidence="4">
    <location>
        <begin position="321"/>
        <end position="661"/>
    </location>
</feature>
<keyword evidence="1" id="KW-0677">Repeat</keyword>
<feature type="domain" description="Squalene cyclase N-terminal" evidence="5">
    <location>
        <begin position="17"/>
        <end position="312"/>
    </location>
</feature>
<dbReference type="InterPro" id="IPR032696">
    <property type="entry name" value="SQ_cyclase_C"/>
</dbReference>
<dbReference type="NCBIfam" id="TIGR01507">
    <property type="entry name" value="hopene_cyclase"/>
    <property type="match status" value="1"/>
</dbReference>
<evidence type="ECO:0000259" key="4">
    <source>
        <dbReference type="Pfam" id="PF13243"/>
    </source>
</evidence>
<dbReference type="Pfam" id="PF13243">
    <property type="entry name" value="SQHop_cyclase_C"/>
    <property type="match status" value="1"/>
</dbReference>
<dbReference type="GeneID" id="38120992"/>
<comment type="caution">
    <text evidence="6">The sequence shown here is derived from an EMBL/GenBank/DDBJ whole genome shotgun (WGS) entry which is preliminary data.</text>
</comment>
<dbReference type="SFLD" id="SFLDG01016">
    <property type="entry name" value="Prenyltransferase_Like_2"/>
    <property type="match status" value="1"/>
</dbReference>
<dbReference type="InterPro" id="IPR018333">
    <property type="entry name" value="Squalene_cyclase"/>
</dbReference>
<dbReference type="Pfam" id="PF13249">
    <property type="entry name" value="SQHop_cyclase_N"/>
    <property type="match status" value="1"/>
</dbReference>
<gene>
    <name evidence="6" type="ORF">DSM5745_10622</name>
</gene>
<dbReference type="InterPro" id="IPR032697">
    <property type="entry name" value="SQ_cyclase_N"/>
</dbReference>
<dbReference type="NCBIfam" id="TIGR01787">
    <property type="entry name" value="squalene_cyclas"/>
    <property type="match status" value="1"/>
</dbReference>
<dbReference type="STRING" id="1810919.A0A3D8QI82"/>
<evidence type="ECO:0000256" key="3">
    <source>
        <dbReference type="RuleBase" id="RU362003"/>
    </source>
</evidence>
<dbReference type="OrthoDB" id="21502at2759"/>
<dbReference type="EC" id="5.4.99.-" evidence="3"/>
<accession>A0A3D8QI82</accession>
<evidence type="ECO:0000256" key="1">
    <source>
        <dbReference type="ARBA" id="ARBA00022737"/>
    </source>
</evidence>